<reference evidence="1" key="1">
    <citation type="journal article" date="2018" name="BMC Genomics">
        <title>Comparative genomic, transcriptomic, and proteomic reannotation of human herpesvirus 6.</title>
        <authorList>
            <person name="Greninger A.L."/>
            <person name="Knudsen G.M."/>
            <person name="Roychoudhury P."/>
            <person name="Hanson D.J."/>
            <person name="Sedlak R.H."/>
            <person name="Xie H."/>
            <person name="Guan J."/>
            <person name="Nguyen T."/>
            <person name="Peddu V."/>
            <person name="Boeckh M."/>
            <person name="Huang M.L."/>
            <person name="Cook L."/>
            <person name="Depledge D.P."/>
            <person name="Zerr D.M."/>
            <person name="Koelle D.M."/>
            <person name="Gantt S."/>
            <person name="Yoshikawa T."/>
            <person name="Caserta M."/>
            <person name="Hill J.A."/>
            <person name="Jerome K.R."/>
        </authorList>
    </citation>
    <scope>NUCLEOTIDE SEQUENCE</scope>
    <source>
        <strain evidence="1">HP73C5</strain>
    </source>
</reference>
<organism evidence="1">
    <name type="scientific">Human betaherpesvirus 6</name>
    <dbReference type="NCBI Taxonomy" id="10368"/>
    <lineage>
        <taxon>Viruses</taxon>
        <taxon>Duplodnaviria</taxon>
        <taxon>Heunggongvirae</taxon>
        <taxon>Peploviricota</taxon>
        <taxon>Herviviricetes</taxon>
        <taxon>Herpesvirales</taxon>
        <taxon>Orthoherpesviridae</taxon>
        <taxon>Betaherpesvirinae</taxon>
        <taxon>Roseolovirus</taxon>
    </lineage>
</organism>
<dbReference type="EMBL" id="KY290183">
    <property type="protein sequence ID" value="QFV47778.1"/>
    <property type="molecule type" value="Genomic_DNA"/>
</dbReference>
<evidence type="ECO:0000313" key="1">
    <source>
        <dbReference type="EMBL" id="QFV47778.1"/>
    </source>
</evidence>
<sequence>MSSILTGANRVQVSQSCPSLSFRTIANEVNVFIVCPPLFRIFKISILTISSLK</sequence>
<protein>
    <submittedName>
        <fullName evidence="1">Uncharacterized protein</fullName>
    </submittedName>
</protein>
<name>A0A5P9S7H3_9BETA</name>
<accession>A0A5P9S7H3</accession>
<proteinExistence type="predicted"/>